<dbReference type="Gene3D" id="3.30.70.1280">
    <property type="entry name" value="SP0830-like domains"/>
    <property type="match status" value="1"/>
</dbReference>
<proteinExistence type="predicted"/>
<dbReference type="PANTHER" id="PTHR36439:SF1">
    <property type="entry name" value="DUF1697 DOMAIN-CONTAINING PROTEIN"/>
    <property type="match status" value="1"/>
</dbReference>
<dbReference type="Proteomes" id="UP000019438">
    <property type="component" value="Chromosome"/>
</dbReference>
<dbReference type="InterPro" id="IPR012545">
    <property type="entry name" value="DUF1697"/>
</dbReference>
<dbReference type="PANTHER" id="PTHR36439">
    <property type="entry name" value="BLL4334 PROTEIN"/>
    <property type="match status" value="1"/>
</dbReference>
<dbReference type="KEGG" id="gbc:GbCGDNIH3_7248"/>
<organism evidence="1 2">
    <name type="scientific">Granulibacter bethesdensis</name>
    <dbReference type="NCBI Taxonomy" id="364410"/>
    <lineage>
        <taxon>Bacteria</taxon>
        <taxon>Pseudomonadati</taxon>
        <taxon>Pseudomonadota</taxon>
        <taxon>Alphaproteobacteria</taxon>
        <taxon>Acetobacterales</taxon>
        <taxon>Acetobacteraceae</taxon>
        <taxon>Granulibacter</taxon>
    </lineage>
</organism>
<protein>
    <submittedName>
        <fullName evidence="1">Cytosolic protein</fullName>
    </submittedName>
</protein>
<accession>A0AAN0REV3</accession>
<evidence type="ECO:0000313" key="2">
    <source>
        <dbReference type="Proteomes" id="UP000019438"/>
    </source>
</evidence>
<gene>
    <name evidence="1" type="ORF">GbCGDNIH3_7248</name>
</gene>
<dbReference type="SUPFAM" id="SSF160379">
    <property type="entry name" value="SP0830-like"/>
    <property type="match status" value="1"/>
</dbReference>
<dbReference type="AlphaFoldDB" id="A0AAN0REV3"/>
<dbReference type="Pfam" id="PF08002">
    <property type="entry name" value="DUF1697"/>
    <property type="match status" value="1"/>
</dbReference>
<name>A0AAN0REV3_9PROT</name>
<evidence type="ECO:0000313" key="1">
    <source>
        <dbReference type="EMBL" id="AHJ63736.1"/>
    </source>
</evidence>
<dbReference type="EMBL" id="CP003181">
    <property type="protein sequence ID" value="AHJ63736.1"/>
    <property type="molecule type" value="Genomic_DNA"/>
</dbReference>
<dbReference type="RefSeq" id="WP_216820262.1">
    <property type="nucleotide sequence ID" value="NZ_CP003181.2"/>
</dbReference>
<sequence length="68" mass="7426">MQLTGYLALLHAVNVGGTGTLPMKALTQMCETIGFKKVKTYIPSGNVVFQSEKTEQQVRSPLENQLSV</sequence>
<reference evidence="2" key="1">
    <citation type="submission" date="2012-06" db="EMBL/GenBank/DDBJ databases">
        <title>Genome analysis of multiple Granulibacter bethesdensis isolates demonstrates substantial genome diversity.</title>
        <authorList>
            <person name="Greenberg D.E."/>
            <person name="Porcella S.F."/>
            <person name="Zarember K."/>
            <person name="Zelazny A.M."/>
            <person name="Bruno D."/>
            <person name="Martens C."/>
            <person name="Barbian K.D."/>
            <person name="Jaske E."/>
            <person name="Holland S.M."/>
        </authorList>
    </citation>
    <scope>NUCLEOTIDE SEQUENCE [LARGE SCALE GENOMIC DNA]</scope>
    <source>
        <strain evidence="2">CGDNIH3</strain>
    </source>
</reference>